<evidence type="ECO:0000313" key="3">
    <source>
        <dbReference type="Proteomes" id="UP000623467"/>
    </source>
</evidence>
<gene>
    <name evidence="2" type="ORF">MSAN_01220400</name>
</gene>
<feature type="region of interest" description="Disordered" evidence="1">
    <location>
        <begin position="191"/>
        <end position="238"/>
    </location>
</feature>
<dbReference type="Proteomes" id="UP000623467">
    <property type="component" value="Unassembled WGS sequence"/>
</dbReference>
<organism evidence="2 3">
    <name type="scientific">Mycena sanguinolenta</name>
    <dbReference type="NCBI Taxonomy" id="230812"/>
    <lineage>
        <taxon>Eukaryota</taxon>
        <taxon>Fungi</taxon>
        <taxon>Dikarya</taxon>
        <taxon>Basidiomycota</taxon>
        <taxon>Agaricomycotina</taxon>
        <taxon>Agaricomycetes</taxon>
        <taxon>Agaricomycetidae</taxon>
        <taxon>Agaricales</taxon>
        <taxon>Marasmiineae</taxon>
        <taxon>Mycenaceae</taxon>
        <taxon>Mycena</taxon>
    </lineage>
</organism>
<dbReference type="AlphaFoldDB" id="A0A8H7D4N8"/>
<keyword evidence="3" id="KW-1185">Reference proteome</keyword>
<reference evidence="2" key="1">
    <citation type="submission" date="2020-05" db="EMBL/GenBank/DDBJ databases">
        <title>Mycena genomes resolve the evolution of fungal bioluminescence.</title>
        <authorList>
            <person name="Tsai I.J."/>
        </authorList>
    </citation>
    <scope>NUCLEOTIDE SEQUENCE</scope>
    <source>
        <strain evidence="2">160909Yilan</strain>
    </source>
</reference>
<sequence length="238" mass="25391">MDLRICPSEDSTCPTLSKFPSASHPYRLPPMLLNPPWYPSPSGSSLVCTAPSSRLSPFRSSLAEPHARGAGAGSPSSPQAYARRTNTAPAFRGAAPRRLDEAMRATRRCPCGRRGDDPARCGVRSVEIWMHQLPLPRSRPHPAAARLDNDVLLLLSAVQLRDAAVGDEVGDAAGDAVDDGLRAAEREECQYGKEEEAPWHGVKGKGQVGGDDVSTHAAGGGAGLVQLSSRYDERNRCS</sequence>
<evidence type="ECO:0000313" key="2">
    <source>
        <dbReference type="EMBL" id="KAF7358811.1"/>
    </source>
</evidence>
<feature type="compositionally biased region" description="Polar residues" evidence="1">
    <location>
        <begin position="74"/>
        <end position="88"/>
    </location>
</feature>
<evidence type="ECO:0000256" key="1">
    <source>
        <dbReference type="SAM" id="MobiDB-lite"/>
    </source>
</evidence>
<proteinExistence type="predicted"/>
<dbReference type="EMBL" id="JACAZH010000009">
    <property type="protein sequence ID" value="KAF7358811.1"/>
    <property type="molecule type" value="Genomic_DNA"/>
</dbReference>
<comment type="caution">
    <text evidence="2">The sequence shown here is derived from an EMBL/GenBank/DDBJ whole genome shotgun (WGS) entry which is preliminary data.</text>
</comment>
<accession>A0A8H7D4N8</accession>
<feature type="region of interest" description="Disordered" evidence="1">
    <location>
        <begin position="58"/>
        <end position="98"/>
    </location>
</feature>
<protein>
    <submittedName>
        <fullName evidence="2">Uncharacterized protein</fullName>
    </submittedName>
</protein>
<name>A0A8H7D4N8_9AGAR</name>